<gene>
    <name evidence="2" type="ORF">SAMN05421812_107289</name>
</gene>
<evidence type="ECO:0000256" key="1">
    <source>
        <dbReference type="SAM" id="Phobius"/>
    </source>
</evidence>
<feature type="transmembrane region" description="Helical" evidence="1">
    <location>
        <begin position="104"/>
        <end position="133"/>
    </location>
</feature>
<dbReference type="Proteomes" id="UP000198362">
    <property type="component" value="Unassembled WGS sequence"/>
</dbReference>
<dbReference type="AlphaFoldDB" id="A0A239N566"/>
<feature type="transmembrane region" description="Helical" evidence="1">
    <location>
        <begin position="70"/>
        <end position="92"/>
    </location>
</feature>
<feature type="transmembrane region" description="Helical" evidence="1">
    <location>
        <begin position="163"/>
        <end position="188"/>
    </location>
</feature>
<reference evidence="2 3" key="1">
    <citation type="submission" date="2017-06" db="EMBL/GenBank/DDBJ databases">
        <authorList>
            <person name="Kim H.J."/>
            <person name="Triplett B.A."/>
        </authorList>
    </citation>
    <scope>NUCLEOTIDE SEQUENCE [LARGE SCALE GENOMIC DNA]</scope>
    <source>
        <strain evidence="2 3">CGMCC 4.5593</strain>
    </source>
</reference>
<keyword evidence="3" id="KW-1185">Reference proteome</keyword>
<keyword evidence="1" id="KW-1133">Transmembrane helix</keyword>
<dbReference type="EMBL" id="FZPH01000007">
    <property type="protein sequence ID" value="SNT50167.1"/>
    <property type="molecule type" value="Genomic_DNA"/>
</dbReference>
<evidence type="ECO:0000313" key="2">
    <source>
        <dbReference type="EMBL" id="SNT50167.1"/>
    </source>
</evidence>
<organism evidence="2 3">
    <name type="scientific">Asanoa hainanensis</name>
    <dbReference type="NCBI Taxonomy" id="560556"/>
    <lineage>
        <taxon>Bacteria</taxon>
        <taxon>Bacillati</taxon>
        <taxon>Actinomycetota</taxon>
        <taxon>Actinomycetes</taxon>
        <taxon>Micromonosporales</taxon>
        <taxon>Micromonosporaceae</taxon>
        <taxon>Asanoa</taxon>
    </lineage>
</organism>
<sequence length="202" mass="21247">MRNLAAQHRPARPKPVTVAFWLQLTAVVLLLALAAVAVALAVEFDERITYVADVLPSDPDEVRAERTVNVGTAAIVAGLLVAAAICLAATAWPIRRGSSRARTLVFVVAGMHLLIGVESCASGMASGALVLALSGSESPQAHFWTDSPFDEALYLESTTAHDILLASQIAGTIIATLAVFVVVVLVTVPAAQRHFDRRTISG</sequence>
<accession>A0A239N566</accession>
<name>A0A239N566_9ACTN</name>
<keyword evidence="1" id="KW-0812">Transmembrane</keyword>
<protein>
    <submittedName>
        <fullName evidence="2">Uncharacterized protein</fullName>
    </submittedName>
</protein>
<keyword evidence="1" id="KW-0472">Membrane</keyword>
<proteinExistence type="predicted"/>
<evidence type="ECO:0000313" key="3">
    <source>
        <dbReference type="Proteomes" id="UP000198362"/>
    </source>
</evidence>